<dbReference type="InterPro" id="IPR010621">
    <property type="entry name" value="DUF1214"/>
</dbReference>
<evidence type="ECO:0000256" key="1">
    <source>
        <dbReference type="SAM" id="SignalP"/>
    </source>
</evidence>
<proteinExistence type="predicted"/>
<dbReference type="Pfam" id="PF06742">
    <property type="entry name" value="DUF1214"/>
    <property type="match status" value="1"/>
</dbReference>
<dbReference type="PANTHER" id="PTHR36509">
    <property type="entry name" value="BLL3101 PROTEIN"/>
    <property type="match status" value="1"/>
</dbReference>
<dbReference type="InterPro" id="IPR037049">
    <property type="entry name" value="DUF1214_C_sf"/>
</dbReference>
<sequence length="479" mass="52923">MGSTRSQARELGRRGMGLCWLMTLRSLLAAAALATLAACASKPAPIQDEALRSAAKEAYLYAYPMLYNYKTMSVQAIRPGGKEYVGGFGKFRHYSQPYTPENREIVTPNNDTPYSWAWLDLRAQPWVLSLPATPKDRYNVFQMVDMYTYNFAYAGVRATGFGAGNYLIAGPHWKGDTPKGITKVLRSETDFVAILGRTSLNGPSDEKAVQALQAKYQLRPLNVFAHQPAPPAAPDVDWLPWDEQRATSVDFIAYMNQLLAFTQPQPASEQDMMRRFAQIGIAPGKPFDASKLDPVTRQAIEDGVADGKAALLQAEKQTRSSIGLFGSRETLAGDYTKRAVAAAMGIYGNSSEEAVYLGYEEDAQGQPLDGSKSYVIRFEPGQLPPVQFFWSMTMYDLPGRHLVANPINRYAIGDRTRGLKRGKDGSLTLYVQHANPGKDKESNWLPAPEGRFNIVARFYGPKPAVLDGTWKLPKAELAP</sequence>
<organism evidence="4 5">
    <name type="scientific">Achromobacter kerstersii</name>
    <dbReference type="NCBI Taxonomy" id="1353890"/>
    <lineage>
        <taxon>Bacteria</taxon>
        <taxon>Pseudomonadati</taxon>
        <taxon>Pseudomonadota</taxon>
        <taxon>Betaproteobacteria</taxon>
        <taxon>Burkholderiales</taxon>
        <taxon>Alcaligenaceae</taxon>
        <taxon>Achromobacter</taxon>
    </lineage>
</organism>
<evidence type="ECO:0000259" key="2">
    <source>
        <dbReference type="Pfam" id="PF06742"/>
    </source>
</evidence>
<reference evidence="4 5" key="1">
    <citation type="submission" date="2020-04" db="EMBL/GenBank/DDBJ databases">
        <authorList>
            <person name="De Canck E."/>
        </authorList>
    </citation>
    <scope>NUCLEOTIDE SEQUENCE [LARGE SCALE GENOMIC DNA]</scope>
    <source>
        <strain evidence="4 5">LMG 3441</strain>
    </source>
</reference>
<protein>
    <recommendedName>
        <fullName evidence="6">Lipoprotein</fullName>
    </recommendedName>
</protein>
<dbReference type="InterPro" id="IPR037050">
    <property type="entry name" value="DUF1254_sf"/>
</dbReference>
<name>A0A6S6ZBU9_9BURK</name>
<feature type="domain" description="DUF1214" evidence="2">
    <location>
        <begin position="353"/>
        <end position="462"/>
    </location>
</feature>
<feature type="signal peptide" evidence="1">
    <location>
        <begin position="1"/>
        <end position="40"/>
    </location>
</feature>
<evidence type="ECO:0008006" key="6">
    <source>
        <dbReference type="Google" id="ProtNLM"/>
    </source>
</evidence>
<gene>
    <name evidence="4" type="ORF">LMG3441_00874</name>
</gene>
<feature type="domain" description="DUF1254" evidence="3">
    <location>
        <begin position="89"/>
        <end position="220"/>
    </location>
</feature>
<keyword evidence="5" id="KW-1185">Reference proteome</keyword>
<dbReference type="Proteomes" id="UP000494269">
    <property type="component" value="Unassembled WGS sequence"/>
</dbReference>
<feature type="chain" id="PRO_5028994586" description="Lipoprotein" evidence="1">
    <location>
        <begin position="41"/>
        <end position="479"/>
    </location>
</feature>
<accession>A0A6S6ZBU9</accession>
<dbReference type="PANTHER" id="PTHR36509:SF2">
    <property type="entry name" value="BLL3101 PROTEIN"/>
    <property type="match status" value="1"/>
</dbReference>
<dbReference type="EMBL" id="CADIJQ010000001">
    <property type="protein sequence ID" value="CAB3667187.1"/>
    <property type="molecule type" value="Genomic_DNA"/>
</dbReference>
<keyword evidence="1" id="KW-0732">Signal</keyword>
<dbReference type="Gene3D" id="2.60.120.600">
    <property type="entry name" value="Domain of unknown function DUF1214, C-terminal domain"/>
    <property type="match status" value="1"/>
</dbReference>
<evidence type="ECO:0000313" key="4">
    <source>
        <dbReference type="EMBL" id="CAB3667187.1"/>
    </source>
</evidence>
<evidence type="ECO:0000313" key="5">
    <source>
        <dbReference type="Proteomes" id="UP000494269"/>
    </source>
</evidence>
<evidence type="ECO:0000259" key="3">
    <source>
        <dbReference type="Pfam" id="PF06863"/>
    </source>
</evidence>
<dbReference type="Pfam" id="PF06863">
    <property type="entry name" value="DUF1254"/>
    <property type="match status" value="1"/>
</dbReference>
<dbReference type="AlphaFoldDB" id="A0A6S6ZBU9"/>
<dbReference type="SUPFAM" id="SSF160935">
    <property type="entry name" value="VPA0735-like"/>
    <property type="match status" value="1"/>
</dbReference>
<dbReference type="Gene3D" id="2.60.40.1610">
    <property type="entry name" value="Domain of unknown function DUF1254"/>
    <property type="match status" value="1"/>
</dbReference>
<dbReference type="InterPro" id="IPR010679">
    <property type="entry name" value="DUF1254"/>
</dbReference>